<evidence type="ECO:0000259" key="4">
    <source>
        <dbReference type="PROSITE" id="PS51293"/>
    </source>
</evidence>
<dbReference type="InterPro" id="IPR001005">
    <property type="entry name" value="SANT/Myb"/>
</dbReference>
<dbReference type="SMART" id="SM00717">
    <property type="entry name" value="SANT"/>
    <property type="match status" value="1"/>
</dbReference>
<evidence type="ECO:0000313" key="6">
    <source>
        <dbReference type="Proteomes" id="UP001180020"/>
    </source>
</evidence>
<dbReference type="Pfam" id="PF06584">
    <property type="entry name" value="DIRP"/>
    <property type="match status" value="1"/>
</dbReference>
<dbReference type="AlphaFoldDB" id="A0AAV9EWW3"/>
<dbReference type="PROSITE" id="PS51293">
    <property type="entry name" value="SANT"/>
    <property type="match status" value="1"/>
</dbReference>
<feature type="compositionally biased region" description="Basic and acidic residues" evidence="3">
    <location>
        <begin position="408"/>
        <end position="419"/>
    </location>
</feature>
<feature type="region of interest" description="Disordered" evidence="3">
    <location>
        <begin position="234"/>
        <end position="286"/>
    </location>
</feature>
<feature type="region of interest" description="Disordered" evidence="3">
    <location>
        <begin position="326"/>
        <end position="347"/>
    </location>
</feature>
<feature type="compositionally biased region" description="Basic and acidic residues" evidence="3">
    <location>
        <begin position="582"/>
        <end position="594"/>
    </location>
</feature>
<evidence type="ECO:0000256" key="1">
    <source>
        <dbReference type="ARBA" id="ARBA00004123"/>
    </source>
</evidence>
<dbReference type="InterPro" id="IPR009057">
    <property type="entry name" value="Homeodomain-like_sf"/>
</dbReference>
<feature type="region of interest" description="Disordered" evidence="3">
    <location>
        <begin position="1010"/>
        <end position="1035"/>
    </location>
</feature>
<feature type="region of interest" description="Disordered" evidence="3">
    <location>
        <begin position="116"/>
        <end position="150"/>
    </location>
</feature>
<reference evidence="5" key="1">
    <citation type="journal article" date="2023" name="Nat. Commun.">
        <title>Diploid and tetraploid genomes of Acorus and the evolution of monocots.</title>
        <authorList>
            <person name="Ma L."/>
            <person name="Liu K.W."/>
            <person name="Li Z."/>
            <person name="Hsiao Y.Y."/>
            <person name="Qi Y."/>
            <person name="Fu T."/>
            <person name="Tang G.D."/>
            <person name="Zhang D."/>
            <person name="Sun W.H."/>
            <person name="Liu D.K."/>
            <person name="Li Y."/>
            <person name="Chen G.Z."/>
            <person name="Liu X.D."/>
            <person name="Liao X.Y."/>
            <person name="Jiang Y.T."/>
            <person name="Yu X."/>
            <person name="Hao Y."/>
            <person name="Huang J."/>
            <person name="Zhao X.W."/>
            <person name="Ke S."/>
            <person name="Chen Y.Y."/>
            <person name="Wu W.L."/>
            <person name="Hsu J.L."/>
            <person name="Lin Y.F."/>
            <person name="Huang M.D."/>
            <person name="Li C.Y."/>
            <person name="Huang L."/>
            <person name="Wang Z.W."/>
            <person name="Zhao X."/>
            <person name="Zhong W.Y."/>
            <person name="Peng D.H."/>
            <person name="Ahmad S."/>
            <person name="Lan S."/>
            <person name="Zhang J.S."/>
            <person name="Tsai W.C."/>
            <person name="Van de Peer Y."/>
            <person name="Liu Z.J."/>
        </authorList>
    </citation>
    <scope>NUCLEOTIDE SEQUENCE</scope>
    <source>
        <strain evidence="5">CP</strain>
    </source>
</reference>
<dbReference type="InterPro" id="IPR010561">
    <property type="entry name" value="LIN-9/ALY1"/>
</dbReference>
<dbReference type="Pfam" id="PF00249">
    <property type="entry name" value="Myb_DNA-binding"/>
    <property type="match status" value="1"/>
</dbReference>
<dbReference type="PANTHER" id="PTHR21689">
    <property type="entry name" value="LIN-9"/>
    <property type="match status" value="1"/>
</dbReference>
<dbReference type="SUPFAM" id="SSF46689">
    <property type="entry name" value="Homeodomain-like"/>
    <property type="match status" value="1"/>
</dbReference>
<dbReference type="PANTHER" id="PTHR21689:SF2">
    <property type="entry name" value="PROTEIN LIN-9 HOMOLOG"/>
    <property type="match status" value="1"/>
</dbReference>
<feature type="region of interest" description="Disordered" evidence="3">
    <location>
        <begin position="523"/>
        <end position="594"/>
    </location>
</feature>
<dbReference type="GO" id="GO:0051726">
    <property type="term" value="P:regulation of cell cycle"/>
    <property type="evidence" value="ECO:0007669"/>
    <property type="project" value="TreeGrafter"/>
</dbReference>
<organism evidence="5 6">
    <name type="scientific">Acorus calamus</name>
    <name type="common">Sweet flag</name>
    <dbReference type="NCBI Taxonomy" id="4465"/>
    <lineage>
        <taxon>Eukaryota</taxon>
        <taxon>Viridiplantae</taxon>
        <taxon>Streptophyta</taxon>
        <taxon>Embryophyta</taxon>
        <taxon>Tracheophyta</taxon>
        <taxon>Spermatophyta</taxon>
        <taxon>Magnoliopsida</taxon>
        <taxon>Liliopsida</taxon>
        <taxon>Acoraceae</taxon>
        <taxon>Acorus</taxon>
    </lineage>
</organism>
<keyword evidence="6" id="KW-1185">Reference proteome</keyword>
<reference evidence="5" key="2">
    <citation type="submission" date="2023-06" db="EMBL/GenBank/DDBJ databases">
        <authorList>
            <person name="Ma L."/>
            <person name="Liu K.-W."/>
            <person name="Li Z."/>
            <person name="Hsiao Y.-Y."/>
            <person name="Qi Y."/>
            <person name="Fu T."/>
            <person name="Tang G."/>
            <person name="Zhang D."/>
            <person name="Sun W.-H."/>
            <person name="Liu D.-K."/>
            <person name="Li Y."/>
            <person name="Chen G.-Z."/>
            <person name="Liu X.-D."/>
            <person name="Liao X.-Y."/>
            <person name="Jiang Y.-T."/>
            <person name="Yu X."/>
            <person name="Hao Y."/>
            <person name="Huang J."/>
            <person name="Zhao X.-W."/>
            <person name="Ke S."/>
            <person name="Chen Y.-Y."/>
            <person name="Wu W.-L."/>
            <person name="Hsu J.-L."/>
            <person name="Lin Y.-F."/>
            <person name="Huang M.-D."/>
            <person name="Li C.-Y."/>
            <person name="Huang L."/>
            <person name="Wang Z.-W."/>
            <person name="Zhao X."/>
            <person name="Zhong W.-Y."/>
            <person name="Peng D.-H."/>
            <person name="Ahmad S."/>
            <person name="Lan S."/>
            <person name="Zhang J.-S."/>
            <person name="Tsai W.-C."/>
            <person name="Van De Peer Y."/>
            <person name="Liu Z.-J."/>
        </authorList>
    </citation>
    <scope>NUCLEOTIDE SEQUENCE</scope>
    <source>
        <strain evidence="5">CP</strain>
        <tissue evidence="5">Leaves</tissue>
    </source>
</reference>
<comment type="subcellular location">
    <subcellularLocation>
        <location evidence="1">Nucleus</location>
    </subcellularLocation>
</comment>
<protein>
    <submittedName>
        <fullName evidence="5">Protein ALWAYS EARLY 3</fullName>
    </submittedName>
</protein>
<dbReference type="Gene3D" id="1.10.10.60">
    <property type="entry name" value="Homeodomain-like"/>
    <property type="match status" value="1"/>
</dbReference>
<dbReference type="GO" id="GO:0006351">
    <property type="term" value="P:DNA-templated transcription"/>
    <property type="evidence" value="ECO:0007669"/>
    <property type="project" value="InterPro"/>
</dbReference>
<dbReference type="Proteomes" id="UP001180020">
    <property type="component" value="Unassembled WGS sequence"/>
</dbReference>
<gene>
    <name evidence="5" type="primary">ALY3</name>
    <name evidence="5" type="ORF">QJS10_CPA05g00711</name>
</gene>
<feature type="region of interest" description="Disordered" evidence="3">
    <location>
        <begin position="291"/>
        <end position="310"/>
    </location>
</feature>
<keyword evidence="2" id="KW-0539">Nucleus</keyword>
<feature type="compositionally biased region" description="Low complexity" evidence="3">
    <location>
        <begin position="398"/>
        <end position="407"/>
    </location>
</feature>
<feature type="region of interest" description="Disordered" evidence="3">
    <location>
        <begin position="1"/>
        <end position="41"/>
    </location>
</feature>
<feature type="compositionally biased region" description="Basic and acidic residues" evidence="3">
    <location>
        <begin position="274"/>
        <end position="284"/>
    </location>
</feature>
<accession>A0AAV9EWW3</accession>
<evidence type="ECO:0000313" key="5">
    <source>
        <dbReference type="EMBL" id="KAK1316687.1"/>
    </source>
</evidence>
<feature type="region of interest" description="Disordered" evidence="3">
    <location>
        <begin position="398"/>
        <end position="419"/>
    </location>
</feature>
<dbReference type="GO" id="GO:0006357">
    <property type="term" value="P:regulation of transcription by RNA polymerase II"/>
    <property type="evidence" value="ECO:0007669"/>
    <property type="project" value="TreeGrafter"/>
</dbReference>
<evidence type="ECO:0000256" key="2">
    <source>
        <dbReference type="ARBA" id="ARBA00023242"/>
    </source>
</evidence>
<feature type="compositionally biased region" description="Basic residues" evidence="3">
    <location>
        <begin position="1"/>
        <end position="13"/>
    </location>
</feature>
<sequence length="1115" mass="124098">MTSTKKTRNKRLSKLIEESPDKDGSNGKKNKPRKRKLSDMLGSQWSKEEIERFYDAYCKYGKDWEKVAAAMRNRSLDMVEALYNMNKAYLSLPKRTTSAAVLIAMMTDHYNILDGSDSDHENNDGFHQPKQRNRGKCKVNLSNGLDGPSPNLLQYQSSRYGCLALLEKKRSGGNKPRAVGKRTPRFPVLYDRDENANTQSQNKKELKPELYDDDYDVAHGAALALAEALHRGGSPQVWRTPSRKTKHMCSSPYENGKKMVNSKFVGSEEDEDHLEGSVDSRETGNGDFAWDNCSTPNGEHDAGYGSQQKGIKLGKKQKIEGEECYHSDEAREACSGTEGRNPRNDEDEINANVAEGEVPWPSQGPRKRIRQLFGDEGAAVDALQTLADLSVNALLPGSAAESESSVQVKEEKKNVNDAEKPAVPGMISFRNRRDRSKALGKKDKGHPPITDVITLKNTKIGKGLCSDVVDSEANAYHSTRKTVNKKMSLAAKGPRAEPNSDSCYAASQKTEAFEDGKKYSIKSKCPNQTFPHMKQGKSVRSPEQSSPGIDLGKTISKLAESAAQASAKNQVSPPTKCRSRRKMDPQKAVSSKDIESSENIVNLLPGKHSHQMLDQGALLKKRICHCLSSQMLRRWCAFEWFYSAIDYPFFAKNEFVEYLDHVGLGHIPRLTHFEWGVIRGSLGKPRRLSNAFLREEREKLEEYRESIRSHYAELCSDDMEGLPTNTAKPLVVGQRVIACHPKTREIHDGSILTVDRNRYRVKFDRADLGVKFVMDIDCMPLTRGNNPGLMLDVADSSQHISSTTPSLNALVAQIKGDNINDAVQAKFAVHEVSLAAQRAMYSQPCDLAQIQEREADVRALSEFRRALYKKELLHVELSNMNDDVFEKRINLESPRDMEPFRKQYAMVLLQLRDANDQVGNALLYLRQRNTYYRNLAIPCAGPPANTGLPAETLISAEPSQKPGFHVIEIVESTRQKAKVVVDAAVQAMTYLKEGEDAFARVGEAVISANKRHSGKVSQDQADPDRASQAADSKQVKLTDGSAMQLPSELIQSCVGALLMIQACSDRQYPPGEAAKILDSVLTGLQPSCLQNLPIYRDIEDCMGLIKNQMLSLVPT</sequence>
<feature type="domain" description="SANT" evidence="4">
    <location>
        <begin position="40"/>
        <end position="77"/>
    </location>
</feature>
<dbReference type="InterPro" id="IPR033471">
    <property type="entry name" value="DIRP"/>
</dbReference>
<feature type="compositionally biased region" description="Polar residues" evidence="3">
    <location>
        <begin position="563"/>
        <end position="573"/>
    </location>
</feature>
<proteinExistence type="predicted"/>
<dbReference type="SMART" id="SM01135">
    <property type="entry name" value="DIRP"/>
    <property type="match status" value="1"/>
</dbReference>
<name>A0AAV9EWW3_ACOCL</name>
<dbReference type="GO" id="GO:0003677">
    <property type="term" value="F:DNA binding"/>
    <property type="evidence" value="ECO:0007669"/>
    <property type="project" value="TreeGrafter"/>
</dbReference>
<comment type="caution">
    <text evidence="5">The sequence shown here is derived from an EMBL/GenBank/DDBJ whole genome shotgun (WGS) entry which is preliminary data.</text>
</comment>
<dbReference type="GO" id="GO:0017053">
    <property type="term" value="C:transcription repressor complex"/>
    <property type="evidence" value="ECO:0007669"/>
    <property type="project" value="InterPro"/>
</dbReference>
<feature type="compositionally biased region" description="Basic and acidic residues" evidence="3">
    <location>
        <begin position="14"/>
        <end position="26"/>
    </location>
</feature>
<dbReference type="CDD" id="cd00167">
    <property type="entry name" value="SANT"/>
    <property type="match status" value="1"/>
</dbReference>
<evidence type="ECO:0000256" key="3">
    <source>
        <dbReference type="SAM" id="MobiDB-lite"/>
    </source>
</evidence>
<dbReference type="GO" id="GO:0005654">
    <property type="term" value="C:nucleoplasm"/>
    <property type="evidence" value="ECO:0007669"/>
    <property type="project" value="TreeGrafter"/>
</dbReference>
<dbReference type="InterPro" id="IPR017884">
    <property type="entry name" value="SANT_dom"/>
</dbReference>
<dbReference type="EMBL" id="JAUJYO010000005">
    <property type="protein sequence ID" value="KAK1316687.1"/>
    <property type="molecule type" value="Genomic_DNA"/>
</dbReference>